<dbReference type="Proteomes" id="UP000805193">
    <property type="component" value="Unassembled WGS sequence"/>
</dbReference>
<comment type="caution">
    <text evidence="1">The sequence shown here is derived from an EMBL/GenBank/DDBJ whole genome shotgun (WGS) entry which is preliminary data.</text>
</comment>
<sequence>MDRMKRTRAVVRSAVTRTLNMLTDLLRGPDPDSTDLQVHLDFLLQKEAQLKDLDKQISDLVDDEGLENEVAGTLEYNMNISHTVTRVRCALARNHIASDPSQVTDNATVIGDQGQVSAGAGGLSSHTRSTNTAYRRSTEAANTSFFGEPPGLARVLGSFSSDDSRQLVLKRVLMRSLPNDLAILFRLNLKERESPNDSGNYQTGSSIPDTTEVATILKFLRIQIESREESQGGSQWSSSVPPQEDRRGTRPSIAHPSSPSALALPTAPDRTSLRSANHVETRTEETPITTTLVRVLLNTGSQRTFIKRDTAERLQCEVLGTEELTVYTFGNTRHPTNYRCRRVSLTLQSQYSTSKVTMEALEVPDLCTVRTPRLDNDILNQLHSEGLIVADVAPPSLQADTEISVLVGSDLYWKVVTGQIRSGHGLFAADLELDLLRSASAAGGSCQQAARDTSQYMLASALYKHQDGGAHSNIGEQSADPKHRSFSGEVHTSARPEVWTSSKRSTLLPVESKATRSNRFPPVNCTKEFCPSKWRGSTTRPQSLAKCTAADKIGNGYGKKGHFPPERVLRCHSLPRAAHFSTAPTTASKSRSRHGPQHTSSEHVERKLALYNPGILGSIPTPARFDLDEHRTGLTQSSTDWPVEETRNQLTILPETVASSSTISPVTTSNNTSPLLELSNYGSLSRVIHFTAWIRRFMNNALTGFASSKPKPFHLKSQRYKRIDPCLPAQASVVYFLQDYTSGLQIQWRFNVERAPWWGGWWERVIRSVKDCLKRCLGRNSLSYEELTTVPLQVEAALNSRPLTYLSSEPDDLQALTPSHFLLGKRAISLPLEVEPTSLSSTPVDLRRRAQVWKRTLEHLWKRWRKEYLLQLRSAHISTTTSPPRLQIGDVVIVEDGNTPPLLWKLGRVTTTFPGRDGVTRACALRLSNGSQLRRPVQRLYLLEAGTPSATPPGGGC</sequence>
<organism evidence="1 2">
    <name type="scientific">Ixodes persulcatus</name>
    <name type="common">Taiga tick</name>
    <dbReference type="NCBI Taxonomy" id="34615"/>
    <lineage>
        <taxon>Eukaryota</taxon>
        <taxon>Metazoa</taxon>
        <taxon>Ecdysozoa</taxon>
        <taxon>Arthropoda</taxon>
        <taxon>Chelicerata</taxon>
        <taxon>Arachnida</taxon>
        <taxon>Acari</taxon>
        <taxon>Parasitiformes</taxon>
        <taxon>Ixodida</taxon>
        <taxon>Ixodoidea</taxon>
        <taxon>Ixodidae</taxon>
        <taxon>Ixodinae</taxon>
        <taxon>Ixodes</taxon>
    </lineage>
</organism>
<protein>
    <submittedName>
        <fullName evidence="1">Uncharacterized protein</fullName>
    </submittedName>
</protein>
<evidence type="ECO:0000313" key="1">
    <source>
        <dbReference type="EMBL" id="KAG0427907.1"/>
    </source>
</evidence>
<reference evidence="1 2" key="1">
    <citation type="journal article" date="2020" name="Cell">
        <title>Large-Scale Comparative Analyses of Tick Genomes Elucidate Their Genetic Diversity and Vector Capacities.</title>
        <authorList>
            <consortium name="Tick Genome and Microbiome Consortium (TIGMIC)"/>
            <person name="Jia N."/>
            <person name="Wang J."/>
            <person name="Shi W."/>
            <person name="Du L."/>
            <person name="Sun Y."/>
            <person name="Zhan W."/>
            <person name="Jiang J.F."/>
            <person name="Wang Q."/>
            <person name="Zhang B."/>
            <person name="Ji P."/>
            <person name="Bell-Sakyi L."/>
            <person name="Cui X.M."/>
            <person name="Yuan T.T."/>
            <person name="Jiang B.G."/>
            <person name="Yang W.F."/>
            <person name="Lam T.T."/>
            <person name="Chang Q.C."/>
            <person name="Ding S.J."/>
            <person name="Wang X.J."/>
            <person name="Zhu J.G."/>
            <person name="Ruan X.D."/>
            <person name="Zhao L."/>
            <person name="Wei J.T."/>
            <person name="Ye R.Z."/>
            <person name="Que T.C."/>
            <person name="Du C.H."/>
            <person name="Zhou Y.H."/>
            <person name="Cheng J.X."/>
            <person name="Dai P.F."/>
            <person name="Guo W.B."/>
            <person name="Han X.H."/>
            <person name="Huang E.J."/>
            <person name="Li L.F."/>
            <person name="Wei W."/>
            <person name="Gao Y.C."/>
            <person name="Liu J.Z."/>
            <person name="Shao H.Z."/>
            <person name="Wang X."/>
            <person name="Wang C.C."/>
            <person name="Yang T.C."/>
            <person name="Huo Q.B."/>
            <person name="Li W."/>
            <person name="Chen H.Y."/>
            <person name="Chen S.E."/>
            <person name="Zhou L.G."/>
            <person name="Ni X.B."/>
            <person name="Tian J.H."/>
            <person name="Sheng Y."/>
            <person name="Liu T."/>
            <person name="Pan Y.S."/>
            <person name="Xia L.Y."/>
            <person name="Li J."/>
            <person name="Zhao F."/>
            <person name="Cao W.C."/>
        </authorList>
    </citation>
    <scope>NUCLEOTIDE SEQUENCE [LARGE SCALE GENOMIC DNA]</scope>
    <source>
        <strain evidence="1">Iper-2018</strain>
    </source>
</reference>
<dbReference type="EMBL" id="JABSTQ010009582">
    <property type="protein sequence ID" value="KAG0427907.1"/>
    <property type="molecule type" value="Genomic_DNA"/>
</dbReference>
<gene>
    <name evidence="1" type="ORF">HPB47_025082</name>
</gene>
<proteinExistence type="predicted"/>
<accession>A0AC60Q4J5</accession>
<keyword evidence="2" id="KW-1185">Reference proteome</keyword>
<evidence type="ECO:0000313" key="2">
    <source>
        <dbReference type="Proteomes" id="UP000805193"/>
    </source>
</evidence>
<name>A0AC60Q4J5_IXOPE</name>